<reference evidence="1 2" key="1">
    <citation type="submission" date="2013-11" db="EMBL/GenBank/DDBJ databases">
        <title>The Damaraland mole rat (Fukomys damarensis) genome and evolution of African mole rats.</title>
        <authorList>
            <person name="Gladyshev V.N."/>
            <person name="Fang X."/>
        </authorList>
    </citation>
    <scope>NUCLEOTIDE SEQUENCE [LARGE SCALE GENOMIC DNA]</scope>
    <source>
        <tissue evidence="1">Liver</tissue>
    </source>
</reference>
<gene>
    <name evidence="1" type="ORF">H920_00188</name>
</gene>
<feature type="non-terminal residue" evidence="1">
    <location>
        <position position="1"/>
    </location>
</feature>
<dbReference type="SUPFAM" id="SSF55550">
    <property type="entry name" value="SH2 domain"/>
    <property type="match status" value="1"/>
</dbReference>
<proteinExistence type="predicted"/>
<dbReference type="EMBL" id="KN120535">
    <property type="protein sequence ID" value="KFO38393.1"/>
    <property type="molecule type" value="Genomic_DNA"/>
</dbReference>
<accession>A0A091E6J0</accession>
<dbReference type="STRING" id="885580.ENSFDAP00000009544"/>
<dbReference type="AlphaFoldDB" id="A0A091E6J0"/>
<sequence>FNNCVYTYRIFRENQGYRVESTEGFPKLTFPNLKELVSKFKNPDQGLVVHLSKPIKRPSLCLRQRRSLLVPNGIYGKSF</sequence>
<dbReference type="Gene3D" id="3.30.505.10">
    <property type="entry name" value="SH2 domain"/>
    <property type="match status" value="1"/>
</dbReference>
<protein>
    <submittedName>
        <fullName evidence="1">SH2 domain-containing protein 1B</fullName>
    </submittedName>
</protein>
<evidence type="ECO:0000313" key="1">
    <source>
        <dbReference type="EMBL" id="KFO38393.1"/>
    </source>
</evidence>
<keyword evidence="2" id="KW-1185">Reference proteome</keyword>
<dbReference type="InterPro" id="IPR036860">
    <property type="entry name" value="SH2_dom_sf"/>
</dbReference>
<dbReference type="Proteomes" id="UP000028990">
    <property type="component" value="Unassembled WGS sequence"/>
</dbReference>
<organism evidence="1 2">
    <name type="scientific">Fukomys damarensis</name>
    <name type="common">Damaraland mole rat</name>
    <name type="synonym">Cryptomys damarensis</name>
    <dbReference type="NCBI Taxonomy" id="885580"/>
    <lineage>
        <taxon>Eukaryota</taxon>
        <taxon>Metazoa</taxon>
        <taxon>Chordata</taxon>
        <taxon>Craniata</taxon>
        <taxon>Vertebrata</taxon>
        <taxon>Euteleostomi</taxon>
        <taxon>Mammalia</taxon>
        <taxon>Eutheria</taxon>
        <taxon>Euarchontoglires</taxon>
        <taxon>Glires</taxon>
        <taxon>Rodentia</taxon>
        <taxon>Hystricomorpha</taxon>
        <taxon>Bathyergidae</taxon>
        <taxon>Fukomys</taxon>
    </lineage>
</organism>
<evidence type="ECO:0000313" key="2">
    <source>
        <dbReference type="Proteomes" id="UP000028990"/>
    </source>
</evidence>
<name>A0A091E6J0_FUKDA</name>